<evidence type="ECO:0000256" key="6">
    <source>
        <dbReference type="ARBA" id="ARBA00023136"/>
    </source>
</evidence>
<evidence type="ECO:0000256" key="5">
    <source>
        <dbReference type="ARBA" id="ARBA00022989"/>
    </source>
</evidence>
<dbReference type="Pfam" id="PF00528">
    <property type="entry name" value="BPD_transp_1"/>
    <property type="match status" value="1"/>
</dbReference>
<feature type="transmembrane region" description="Helical" evidence="7">
    <location>
        <begin position="113"/>
        <end position="134"/>
    </location>
</feature>
<evidence type="ECO:0000313" key="10">
    <source>
        <dbReference type="EMBL" id="GAA1848794.1"/>
    </source>
</evidence>
<keyword evidence="11" id="KW-1185">Reference proteome</keyword>
<evidence type="ECO:0000256" key="8">
    <source>
        <dbReference type="SAM" id="MobiDB-lite"/>
    </source>
</evidence>
<sequence length="337" mass="36471">MADIAAAPQGPTTTPPARHVVPRAGATGPRPPGDRHATNSRTRYKAADVRAGYAFVSPWLIGFMLLTAFPMVASLYLAFTDYGLFRAPEWIGTENFQKMFTDPRFLQSAQVTAIYVFVGTPIKLAASLGAAMLLNTRHRGQGAYRSIFYLPSLVGASVSIAIIWKAMFIDDGIVDQVQQFLGFPAGGWVGDPSMTMPMMILLAVWTFGAPTVIFLAGLKQVPNELYEAASIDGAGPWRRFASITVPMLSPVVFFNLLMEMIGAFQVFGSAYVISGGTGGPAGSTNFYTLYLYTKGFGQLDMGYAAAMAWVLVLVIGIITAILFRTSRGWVHYTGDSR</sequence>
<feature type="transmembrane region" description="Helical" evidence="7">
    <location>
        <begin position="51"/>
        <end position="79"/>
    </location>
</feature>
<evidence type="ECO:0000256" key="1">
    <source>
        <dbReference type="ARBA" id="ARBA00004651"/>
    </source>
</evidence>
<feature type="transmembrane region" description="Helical" evidence="7">
    <location>
        <begin position="146"/>
        <end position="164"/>
    </location>
</feature>
<accession>A0ABN2N1Q0</accession>
<dbReference type="PANTHER" id="PTHR30193">
    <property type="entry name" value="ABC TRANSPORTER PERMEASE PROTEIN"/>
    <property type="match status" value="1"/>
</dbReference>
<keyword evidence="6 7" id="KW-0472">Membrane</keyword>
<dbReference type="InterPro" id="IPR051393">
    <property type="entry name" value="ABC_transporter_permease"/>
</dbReference>
<reference evidence="10 11" key="1">
    <citation type="journal article" date="2019" name="Int. J. Syst. Evol. Microbiol.">
        <title>The Global Catalogue of Microorganisms (GCM) 10K type strain sequencing project: providing services to taxonomists for standard genome sequencing and annotation.</title>
        <authorList>
            <consortium name="The Broad Institute Genomics Platform"/>
            <consortium name="The Broad Institute Genome Sequencing Center for Infectious Disease"/>
            <person name="Wu L."/>
            <person name="Ma J."/>
        </authorList>
    </citation>
    <scope>NUCLEOTIDE SEQUENCE [LARGE SCALE GENOMIC DNA]</scope>
    <source>
        <strain evidence="10 11">JCM 14326</strain>
    </source>
</reference>
<dbReference type="SUPFAM" id="SSF161098">
    <property type="entry name" value="MetI-like"/>
    <property type="match status" value="1"/>
</dbReference>
<dbReference type="InterPro" id="IPR035906">
    <property type="entry name" value="MetI-like_sf"/>
</dbReference>
<keyword evidence="4 7" id="KW-0812">Transmembrane</keyword>
<dbReference type="RefSeq" id="WP_344098720.1">
    <property type="nucleotide sequence ID" value="NZ_BAAANL010000001.1"/>
</dbReference>
<evidence type="ECO:0000313" key="11">
    <source>
        <dbReference type="Proteomes" id="UP001501094"/>
    </source>
</evidence>
<comment type="caution">
    <text evidence="10">The sequence shown here is derived from an EMBL/GenBank/DDBJ whole genome shotgun (WGS) entry which is preliminary data.</text>
</comment>
<feature type="transmembrane region" description="Helical" evidence="7">
    <location>
        <begin position="301"/>
        <end position="323"/>
    </location>
</feature>
<dbReference type="Proteomes" id="UP001501094">
    <property type="component" value="Unassembled WGS sequence"/>
</dbReference>
<keyword evidence="5 7" id="KW-1133">Transmembrane helix</keyword>
<feature type="transmembrane region" description="Helical" evidence="7">
    <location>
        <begin position="198"/>
        <end position="218"/>
    </location>
</feature>
<feature type="compositionally biased region" description="Low complexity" evidence="8">
    <location>
        <begin position="1"/>
        <end position="28"/>
    </location>
</feature>
<proteinExistence type="inferred from homology"/>
<dbReference type="CDD" id="cd06261">
    <property type="entry name" value="TM_PBP2"/>
    <property type="match status" value="1"/>
</dbReference>
<dbReference type="InterPro" id="IPR000515">
    <property type="entry name" value="MetI-like"/>
</dbReference>
<evidence type="ECO:0000259" key="9">
    <source>
        <dbReference type="PROSITE" id="PS50928"/>
    </source>
</evidence>
<dbReference type="PANTHER" id="PTHR30193:SF1">
    <property type="entry name" value="ABC TRANSPORTER PERMEASE PROTEIN YESP-RELATED"/>
    <property type="match status" value="1"/>
</dbReference>
<feature type="region of interest" description="Disordered" evidence="8">
    <location>
        <begin position="1"/>
        <end position="42"/>
    </location>
</feature>
<dbReference type="EMBL" id="BAAANL010000001">
    <property type="protein sequence ID" value="GAA1848794.1"/>
    <property type="molecule type" value="Genomic_DNA"/>
</dbReference>
<dbReference type="PROSITE" id="PS50928">
    <property type="entry name" value="ABC_TM1"/>
    <property type="match status" value="1"/>
</dbReference>
<comment type="similarity">
    <text evidence="7">Belongs to the binding-protein-dependent transport system permease family.</text>
</comment>
<keyword evidence="2 7" id="KW-0813">Transport</keyword>
<name>A0ABN2N1Q0_9MICO</name>
<protein>
    <submittedName>
        <fullName evidence="10">Sugar ABC transporter permease</fullName>
    </submittedName>
</protein>
<dbReference type="SUPFAM" id="SSF160964">
    <property type="entry name" value="MalF N-terminal region-like"/>
    <property type="match status" value="1"/>
</dbReference>
<comment type="subcellular location">
    <subcellularLocation>
        <location evidence="1 7">Cell membrane</location>
        <topology evidence="1 7">Multi-pass membrane protein</topology>
    </subcellularLocation>
</comment>
<organism evidence="10 11">
    <name type="scientific">Myceligenerans crystallogenes</name>
    <dbReference type="NCBI Taxonomy" id="316335"/>
    <lineage>
        <taxon>Bacteria</taxon>
        <taxon>Bacillati</taxon>
        <taxon>Actinomycetota</taxon>
        <taxon>Actinomycetes</taxon>
        <taxon>Micrococcales</taxon>
        <taxon>Promicromonosporaceae</taxon>
        <taxon>Myceligenerans</taxon>
    </lineage>
</organism>
<feature type="domain" description="ABC transmembrane type-1" evidence="9">
    <location>
        <begin position="109"/>
        <end position="322"/>
    </location>
</feature>
<evidence type="ECO:0000256" key="4">
    <source>
        <dbReference type="ARBA" id="ARBA00022692"/>
    </source>
</evidence>
<dbReference type="Gene3D" id="1.10.3720.10">
    <property type="entry name" value="MetI-like"/>
    <property type="match status" value="1"/>
</dbReference>
<keyword evidence="3" id="KW-1003">Cell membrane</keyword>
<gene>
    <name evidence="10" type="ORF">GCM10009751_01130</name>
</gene>
<evidence type="ECO:0000256" key="7">
    <source>
        <dbReference type="RuleBase" id="RU363032"/>
    </source>
</evidence>
<evidence type="ECO:0000256" key="2">
    <source>
        <dbReference type="ARBA" id="ARBA00022448"/>
    </source>
</evidence>
<evidence type="ECO:0000256" key="3">
    <source>
        <dbReference type="ARBA" id="ARBA00022475"/>
    </source>
</evidence>